<dbReference type="Gene3D" id="1.10.287.1490">
    <property type="match status" value="1"/>
</dbReference>
<dbReference type="Ensembl" id="ENSSPUT00000015053.1">
    <property type="protein sequence ID" value="ENSSPUP00000014113.1"/>
    <property type="gene ID" value="ENSSPUG00000010851.1"/>
</dbReference>
<evidence type="ECO:0000313" key="5">
    <source>
        <dbReference type="Proteomes" id="UP000694392"/>
    </source>
</evidence>
<sequence>MLKQTNLAEPSLNTGDSCNNSLDRISKVDQISQLEREKEILQKKCQALLLTHKENIKKILKEREEHPKLLATFDEQTKDFENLKKEHKALQDIYERKCKEFECNQLLLCSLQKELETHMALHENETIEKKKFELDEKTTVVQAMVGESEKQMSEIAIKNNELKKLSSDCVKLSEESKMLKDELEKTMLKLGSKIDKTVELKNSMSQLEQHSTQDKQSMLLEISQLQKKLKIYETEAINIKMNSELVNSEKKALLKKTEEDHLISQNEIEKLKHDVQQADIQISEKNDEIKSLHYILMDLKDRFDQEKGILEEAAVQLQLSLQESQEEAKHFKTLFEEKNQEKEVITNSLAKSNIELLGAKEELKHLREENKELLLELNMLHEKMGHAGEVYKQVPEENDSHKELVQLHLELNLLQNKSKDKDICSQSFQVDPTRKAKLIDDSKCQNEKKTKAAQEKMGKNVNVVDLQPQEQKNATEEKSRERLQRKLQAALISRKEALKENTFLKDQIDSLIFEKEGLTDKACILERLLSELGTEKQKSDALPSLYEEKKALVSENARLLTENENLTAACESLKSTMETIVQEKEAFSFQLNSLKDSQTVELTGWKAKHSELKQEYESLLQAYENISSKIAEMRQAIDDTRKAKQEALHRLNERESEKQELEKLLQEAVDENENIKGQLSQLAESKEQDIKELQNNVERQTFEQKSQMEEYKYFLEESTLQIRQLMEENEQLKQIFENLKHTLEKTQNENETLHNDVSVTKSTLGDLQIQLELYQSDMQSKMNDALSESESLRKQINLLSDDILEKEKCLLLLEQDDKDISERLKEAKESLNQQNNSLSELDNECKSLKQEIISLNERVKILEDDKALLQEELENVQEISDKVKNERENLEIELLNHLKKVDHMTDRLKAVQEQNSLLFQQLEDLKTEKSTVIRQKEEQQLRLVKVFEERVKCAQRDNNGTKNKTKELQELLKEKQQEINQLQKDSIKFQELILDLDKSVKLSQLNSEKFEKDLNNTTEKLAKSNEEISSLSEKLSSQKTLLDDSRTEMDRLVTENLNWKRELKKKEDQIQIQNKEYERELELALQQLKAVHQRERLQLEERYSALQKERDRTASELYQLQEEIRIKDSQNKKVQAELNATLARLAAFTKCMSSLQNDRDRVIGEMKTWEMQFKEAIQNKEKQVEDATKKLVSLQEGMKDKVAQVQELEIKCNVLEESKNEMCSRQKSVDAHHYNELSRIKEENAVFLNRYYELETTIQSREETLKALLKENNSLSRLIENSSGAGRDLTALQNHFTRKEQELEQLLLEKEKIHSDLEKQIAISDQMKIMLNNKDTEISLLISSKGDEISEYLSEIQSQHRKQFSENEQQLRSLQTAKEQANEACQRMENELKNLKKKADKAVQDKKVIANEIDALKKSMSSLQNDRDDLLSKYRDLEFNHQNVVSQKESLLVDRSSENSTLKQELRKLLNRIDDLHSENAMLTAQLIKYREDLNQVLSLKDHQLKELLKQQLDSLKNLEQEKFDLQKQLKEMQQTNKLQKESLESLGLENKKLTSKVNDLDTLIASINKEKLTSESREKLQNKEGNNLDQKKEFSVNIQLEEKLQHKFQEVQKVINSKEAEDQYNKPVLTFERYASFLGNEADASADKRLLEVHFHNKELGSLNESLGKAMTALQNDRDRLIEDFKILQSKYASDLESEKRRGDKLETELNDFRSSLFGMLKENALLNQVLLDAKNKITLDQLTDEIENLCKMLTSRDLEITRLSSECGNYAQQIDAFAKAMASLQDDRDKLLQELGQLKVKEGANLATVEITKLKTKVDDLERALRRTKAFQEDTEKEIASYQNELAALRMEKNLLQTESQALRNQFQMTVAEKDWQIAELQKLQHETITKKLGSVGSNFPVKGLETVTLVGSEDVPEQLKHLLAERSQLQHELQRCLQEMHQRELRFQQMNTKVIQSVEENAVLSAQLKTVSQTLRDNQLRYTDLQNRYFRVEQEYQAIQVASFQDTAQGETRAEVPPGAPQERAAVVVETNNMEQSELRKRLAETEQQYESMQQALAQLTETLSEERTRRAAAEEALGLSEEQLKRLEMGSYRSAPGEYAVQMEFDEEREALIINPSEHIVVRKMKGGALSFRRWLQGRSLYCSKLLTSRAKSRYLFLTYLVTLHLLVFLCLTGTL</sequence>
<protein>
    <submittedName>
        <fullName evidence="4">Uncharacterized protein</fullName>
    </submittedName>
</protein>
<keyword evidence="3" id="KW-1133">Transmembrane helix</keyword>
<reference evidence="4" key="2">
    <citation type="submission" date="2025-09" db="UniProtKB">
        <authorList>
            <consortium name="Ensembl"/>
        </authorList>
    </citation>
    <scope>IDENTIFICATION</scope>
</reference>
<dbReference type="Proteomes" id="UP000694392">
    <property type="component" value="Unplaced"/>
</dbReference>
<dbReference type="GO" id="GO:0005794">
    <property type="term" value="C:Golgi apparatus"/>
    <property type="evidence" value="ECO:0007669"/>
    <property type="project" value="InterPro"/>
</dbReference>
<feature type="compositionally biased region" description="Basic and acidic residues" evidence="2">
    <location>
        <begin position="445"/>
        <end position="458"/>
    </location>
</feature>
<keyword evidence="5" id="KW-1185">Reference proteome</keyword>
<feature type="coiled-coil region" evidence="1">
    <location>
        <begin position="1364"/>
        <end position="1571"/>
    </location>
</feature>
<feature type="transmembrane region" description="Helical" evidence="3">
    <location>
        <begin position="2159"/>
        <end position="2179"/>
    </location>
</feature>
<evidence type="ECO:0000256" key="2">
    <source>
        <dbReference type="SAM" id="MobiDB-lite"/>
    </source>
</evidence>
<feature type="coiled-coil region" evidence="1">
    <location>
        <begin position="1170"/>
        <end position="1225"/>
    </location>
</feature>
<organism evidence="4 5">
    <name type="scientific">Sphenodon punctatus</name>
    <name type="common">Tuatara</name>
    <name type="synonym">Hatteria punctata</name>
    <dbReference type="NCBI Taxonomy" id="8508"/>
    <lineage>
        <taxon>Eukaryota</taxon>
        <taxon>Metazoa</taxon>
        <taxon>Chordata</taxon>
        <taxon>Craniata</taxon>
        <taxon>Vertebrata</taxon>
        <taxon>Euteleostomi</taxon>
        <taxon>Lepidosauria</taxon>
        <taxon>Sphenodontia</taxon>
        <taxon>Sphenodontidae</taxon>
        <taxon>Sphenodon</taxon>
    </lineage>
</organism>
<proteinExistence type="predicted"/>
<feature type="coiled-coil region" evidence="1">
    <location>
        <begin position="549"/>
        <end position="756"/>
    </location>
</feature>
<dbReference type="GeneTree" id="ENSGT00730000111007"/>
<feature type="region of interest" description="Disordered" evidence="2">
    <location>
        <begin position="445"/>
        <end position="481"/>
    </location>
</feature>
<feature type="coiled-coil region" evidence="1">
    <location>
        <begin position="1776"/>
        <end position="1868"/>
    </location>
</feature>
<keyword evidence="3" id="KW-0472">Membrane</keyword>
<evidence type="ECO:0000256" key="1">
    <source>
        <dbReference type="SAM" id="Coils"/>
    </source>
</evidence>
<feature type="coiled-coil region" evidence="1">
    <location>
        <begin position="24"/>
        <end position="100"/>
    </location>
</feature>
<evidence type="ECO:0000256" key="3">
    <source>
        <dbReference type="SAM" id="Phobius"/>
    </source>
</evidence>
<evidence type="ECO:0000313" key="4">
    <source>
        <dbReference type="Ensembl" id="ENSSPUP00000014113.1"/>
    </source>
</evidence>
<feature type="coiled-coil region" evidence="1">
    <location>
        <begin position="1665"/>
        <end position="1717"/>
    </location>
</feature>
<name>A0A8D0GUL3_SPHPU</name>
<feature type="coiled-coil region" evidence="1">
    <location>
        <begin position="1258"/>
        <end position="1320"/>
    </location>
</feature>
<reference evidence="4" key="1">
    <citation type="submission" date="2025-08" db="UniProtKB">
        <authorList>
            <consortium name="Ensembl"/>
        </authorList>
    </citation>
    <scope>IDENTIFICATION</scope>
</reference>
<accession>A0A8D0GUL3</accession>
<feature type="coiled-coil region" evidence="1">
    <location>
        <begin position="2032"/>
        <end position="2080"/>
    </location>
</feature>
<feature type="coiled-coil region" evidence="1">
    <location>
        <begin position="215"/>
        <end position="383"/>
    </location>
</feature>
<keyword evidence="3" id="KW-0812">Transmembrane</keyword>
<keyword evidence="1" id="KW-0175">Coiled coil</keyword>
<dbReference type="PANTHER" id="PTHR18887:SF4">
    <property type="entry name" value="GOLGIN SUBFAMILY B MEMBER 1-LIKE"/>
    <property type="match status" value="1"/>
</dbReference>
<feature type="coiled-coil region" evidence="1">
    <location>
        <begin position="155"/>
        <end position="189"/>
    </location>
</feature>
<feature type="coiled-coil region" evidence="1">
    <location>
        <begin position="782"/>
        <end position="1123"/>
    </location>
</feature>
<dbReference type="InterPro" id="IPR026202">
    <property type="entry name" value="GOLGB1"/>
</dbReference>
<dbReference type="PANTHER" id="PTHR18887">
    <property type="entry name" value="GOLGI-ASSOCIATED PROTEIN GCP360-RELATED"/>
    <property type="match status" value="1"/>
</dbReference>